<feature type="chain" id="PRO_5012919248" description="DUF4148 domain-containing protein" evidence="2">
    <location>
        <begin position="23"/>
        <end position="89"/>
    </location>
</feature>
<evidence type="ECO:0000256" key="2">
    <source>
        <dbReference type="SAM" id="SignalP"/>
    </source>
</evidence>
<accession>A0A248VVA7</accession>
<proteinExistence type="predicted"/>
<name>A0A248VVA7_9BURK</name>
<gene>
    <name evidence="3" type="ORF">CJU94_29750</name>
</gene>
<dbReference type="AlphaFoldDB" id="A0A248VVA7"/>
<feature type="region of interest" description="Disordered" evidence="1">
    <location>
        <begin position="57"/>
        <end position="89"/>
    </location>
</feature>
<dbReference type="EMBL" id="CP022990">
    <property type="protein sequence ID" value="ASW02290.1"/>
    <property type="molecule type" value="Genomic_DNA"/>
</dbReference>
<keyword evidence="4" id="KW-1185">Reference proteome</keyword>
<sequence length="89" mass="9436">MKRLFPALLIALATVGTTQAWAQSAASSSAQGTQSSDAIVRMRSEIRTANETYRARVRAANQARDREVAKAQAERTKAIEAAQSGGGNS</sequence>
<evidence type="ECO:0000256" key="1">
    <source>
        <dbReference type="SAM" id="MobiDB-lite"/>
    </source>
</evidence>
<reference evidence="3 4" key="1">
    <citation type="submission" date="2017-08" db="EMBL/GenBank/DDBJ databases">
        <title>Identification and genetic characteristics of simultaneous BTEX- and naphthalene-degrading Paraburkholderia sp. BN5 isolated from petroleum-contaminated soil.</title>
        <authorList>
            <person name="Lee Y."/>
            <person name="Jeon C.O."/>
        </authorList>
    </citation>
    <scope>NUCLEOTIDE SEQUENCE [LARGE SCALE GENOMIC DNA]</scope>
    <source>
        <strain evidence="3 4">BN5</strain>
    </source>
</reference>
<dbReference type="OrthoDB" id="9133583at2"/>
<dbReference type="KEGG" id="parb:CJU94_29750"/>
<evidence type="ECO:0008006" key="5">
    <source>
        <dbReference type="Google" id="ProtNLM"/>
    </source>
</evidence>
<keyword evidence="2" id="KW-0732">Signal</keyword>
<dbReference type="RefSeq" id="WP_095422158.1">
    <property type="nucleotide sequence ID" value="NZ_CP022990.1"/>
</dbReference>
<organism evidence="3 4">
    <name type="scientific">Paraburkholderia aromaticivorans</name>
    <dbReference type="NCBI Taxonomy" id="2026199"/>
    <lineage>
        <taxon>Bacteria</taxon>
        <taxon>Pseudomonadati</taxon>
        <taxon>Pseudomonadota</taxon>
        <taxon>Betaproteobacteria</taxon>
        <taxon>Burkholderiales</taxon>
        <taxon>Burkholderiaceae</taxon>
        <taxon>Paraburkholderia</taxon>
    </lineage>
</organism>
<feature type="signal peptide" evidence="2">
    <location>
        <begin position="1"/>
        <end position="22"/>
    </location>
</feature>
<evidence type="ECO:0000313" key="4">
    <source>
        <dbReference type="Proteomes" id="UP000215158"/>
    </source>
</evidence>
<evidence type="ECO:0000313" key="3">
    <source>
        <dbReference type="EMBL" id="ASW02290.1"/>
    </source>
</evidence>
<protein>
    <recommendedName>
        <fullName evidence="5">DUF4148 domain-containing protein</fullName>
    </recommendedName>
</protein>
<feature type="compositionally biased region" description="Basic and acidic residues" evidence="1">
    <location>
        <begin position="63"/>
        <end position="78"/>
    </location>
</feature>
<dbReference type="Proteomes" id="UP000215158">
    <property type="component" value="Chromosome 2"/>
</dbReference>